<name>A0AA36FA63_OCTVU</name>
<dbReference type="InterPro" id="IPR010734">
    <property type="entry name" value="Copine_C"/>
</dbReference>
<evidence type="ECO:0000259" key="1">
    <source>
        <dbReference type="Pfam" id="PF07002"/>
    </source>
</evidence>
<dbReference type="AlphaFoldDB" id="A0AA36FA63"/>
<feature type="domain" description="Copine C-terminal" evidence="1">
    <location>
        <begin position="34"/>
        <end position="91"/>
    </location>
</feature>
<dbReference type="Proteomes" id="UP001162480">
    <property type="component" value="Chromosome 11"/>
</dbReference>
<organism evidence="2 3">
    <name type="scientific">Octopus vulgaris</name>
    <name type="common">Common octopus</name>
    <dbReference type="NCBI Taxonomy" id="6645"/>
    <lineage>
        <taxon>Eukaryota</taxon>
        <taxon>Metazoa</taxon>
        <taxon>Spiralia</taxon>
        <taxon>Lophotrochozoa</taxon>
        <taxon>Mollusca</taxon>
        <taxon>Cephalopoda</taxon>
        <taxon>Coleoidea</taxon>
        <taxon>Octopodiformes</taxon>
        <taxon>Octopoda</taxon>
        <taxon>Incirrata</taxon>
        <taxon>Octopodidae</taxon>
        <taxon>Octopus</taxon>
    </lineage>
</organism>
<dbReference type="SUPFAM" id="SSF53300">
    <property type="entry name" value="vWA-like"/>
    <property type="match status" value="1"/>
</dbReference>
<reference evidence="2" key="1">
    <citation type="submission" date="2023-08" db="EMBL/GenBank/DDBJ databases">
        <authorList>
            <person name="Alioto T."/>
            <person name="Alioto T."/>
            <person name="Gomez Garrido J."/>
        </authorList>
    </citation>
    <scope>NUCLEOTIDE SEQUENCE</scope>
</reference>
<dbReference type="Pfam" id="PF07002">
    <property type="entry name" value="Copine"/>
    <property type="match status" value="1"/>
</dbReference>
<dbReference type="EMBL" id="OX597824">
    <property type="protein sequence ID" value="CAI9729874.1"/>
    <property type="molecule type" value="Genomic_DNA"/>
</dbReference>
<protein>
    <recommendedName>
        <fullName evidence="1">Copine C-terminal domain-containing protein</fullName>
    </recommendedName>
</protein>
<evidence type="ECO:0000313" key="2">
    <source>
        <dbReference type="EMBL" id="CAI9729874.1"/>
    </source>
</evidence>
<evidence type="ECO:0000313" key="3">
    <source>
        <dbReference type="Proteomes" id="UP001162480"/>
    </source>
</evidence>
<keyword evidence="3" id="KW-1185">Reference proteome</keyword>
<accession>A0AA36FA63</accession>
<proteinExistence type="predicted"/>
<gene>
    <name evidence="2" type="ORF">OCTVUL_1B009255</name>
</gene>
<dbReference type="Gene3D" id="3.40.50.410">
    <property type="entry name" value="von Willebrand factor, type A domain"/>
    <property type="match status" value="1"/>
</dbReference>
<sequence length="144" mass="16214">MTHVQLPTPQLKTKEVRWPQERKGTLELMGSRSHIEKNGSYNILIVFTDGCFNDMQDFEERLPQLKEMPLSILIIGIGDKDFEFFTRLQEDYSDDNGLRLTEIILSIPEVKYLNHFSDISTIFGVGSVGDVVVGGGDIGQHGLS</sequence>
<dbReference type="InterPro" id="IPR036465">
    <property type="entry name" value="vWFA_dom_sf"/>
</dbReference>